<comment type="caution">
    <text evidence="2">The sequence shown here is derived from an EMBL/GenBank/DDBJ whole genome shotgun (WGS) entry which is preliminary data.</text>
</comment>
<reference evidence="2 3" key="1">
    <citation type="submission" date="2015-07" db="EMBL/GenBank/DDBJ databases">
        <title>High-quality genome of monoxenous trypanosomatid Leptomonas pyrrhocoris.</title>
        <authorList>
            <person name="Flegontov P."/>
            <person name="Butenko A."/>
            <person name="Firsov S."/>
            <person name="Vlcek C."/>
            <person name="Logacheva M.D."/>
            <person name="Field M."/>
            <person name="Filatov D."/>
            <person name="Flegontova O."/>
            <person name="Gerasimov E."/>
            <person name="Jackson A.P."/>
            <person name="Kelly S."/>
            <person name="Opperdoes F."/>
            <person name="O'Reilly A."/>
            <person name="Votypka J."/>
            <person name="Yurchenko V."/>
            <person name="Lukes J."/>
        </authorList>
    </citation>
    <scope>NUCLEOTIDE SEQUENCE [LARGE SCALE GENOMIC DNA]</scope>
    <source>
        <strain evidence="2">H10</strain>
    </source>
</reference>
<evidence type="ECO:0000313" key="3">
    <source>
        <dbReference type="Proteomes" id="UP000037923"/>
    </source>
</evidence>
<sequence>MWSSSATHKSGEDRPQTRDTLPAAGVLNCVSPQELYRCVTEEYHRSGIAVEQERGRIAAIVQATLPNSVSRAAAPPRGIFADRMQRDELADLEGMSSVAQKLSFLTQNPVISAMELRMADRHCLDATRTLEGLTKPPLM</sequence>
<gene>
    <name evidence="2" type="ORF">ABB37_04045</name>
</gene>
<feature type="region of interest" description="Disordered" evidence="1">
    <location>
        <begin position="1"/>
        <end position="20"/>
    </location>
</feature>
<dbReference type="GeneID" id="26904336"/>
<evidence type="ECO:0000313" key="2">
    <source>
        <dbReference type="EMBL" id="KPA81758.1"/>
    </source>
</evidence>
<dbReference type="AlphaFoldDB" id="A0A0N1J4Y7"/>
<organism evidence="2 3">
    <name type="scientific">Leptomonas pyrrhocoris</name>
    <name type="common">Firebug parasite</name>
    <dbReference type="NCBI Taxonomy" id="157538"/>
    <lineage>
        <taxon>Eukaryota</taxon>
        <taxon>Discoba</taxon>
        <taxon>Euglenozoa</taxon>
        <taxon>Kinetoplastea</taxon>
        <taxon>Metakinetoplastina</taxon>
        <taxon>Trypanosomatida</taxon>
        <taxon>Trypanosomatidae</taxon>
        <taxon>Leishmaniinae</taxon>
        <taxon>Leptomonas</taxon>
    </lineage>
</organism>
<dbReference type="VEuPathDB" id="TriTrypDB:LpyrH10_06_4150"/>
<name>A0A0N1J4Y7_LEPPY</name>
<dbReference type="EMBL" id="LGTL01000006">
    <property type="protein sequence ID" value="KPA81758.1"/>
    <property type="molecule type" value="Genomic_DNA"/>
</dbReference>
<dbReference type="OrthoDB" id="10368035at2759"/>
<dbReference type="Proteomes" id="UP000037923">
    <property type="component" value="Unassembled WGS sequence"/>
</dbReference>
<proteinExistence type="predicted"/>
<keyword evidence="3" id="KW-1185">Reference proteome</keyword>
<accession>A0A0N1J4Y7</accession>
<dbReference type="RefSeq" id="XP_015660197.1">
    <property type="nucleotide sequence ID" value="XM_015801577.1"/>
</dbReference>
<dbReference type="OMA" id="CVTEEYH"/>
<protein>
    <submittedName>
        <fullName evidence="2">Uncharacterized protein</fullName>
    </submittedName>
</protein>
<evidence type="ECO:0000256" key="1">
    <source>
        <dbReference type="SAM" id="MobiDB-lite"/>
    </source>
</evidence>